<dbReference type="GO" id="GO:0036503">
    <property type="term" value="P:ERAD pathway"/>
    <property type="evidence" value="ECO:0007669"/>
    <property type="project" value="TreeGrafter"/>
</dbReference>
<comment type="catalytic activity">
    <reaction evidence="1 3">
        <text>Thiol-dependent hydrolysis of ester, thioester, amide, peptide and isopeptide bonds formed by the C-terminal Gly of ubiquitin (a 76-residue protein attached to proteins as an intracellular targeting signal).</text>
        <dbReference type="EC" id="3.4.19.12"/>
    </reaction>
</comment>
<keyword evidence="3" id="KW-0645">Protease</keyword>
<evidence type="ECO:0000313" key="6">
    <source>
        <dbReference type="EMBL" id="CAF1633042.1"/>
    </source>
</evidence>
<dbReference type="Proteomes" id="UP000682733">
    <property type="component" value="Unassembled WGS sequence"/>
</dbReference>
<dbReference type="EC" id="3.4.19.12" evidence="3"/>
<accession>A0A816DHE1</accession>
<dbReference type="GO" id="GO:0004843">
    <property type="term" value="F:cysteine-type deubiquitinase activity"/>
    <property type="evidence" value="ECO:0007669"/>
    <property type="project" value="UniProtKB-UniRule"/>
</dbReference>
<evidence type="ECO:0000259" key="4">
    <source>
        <dbReference type="PROSITE" id="PS50802"/>
    </source>
</evidence>
<dbReference type="Gene3D" id="3.90.70.80">
    <property type="match status" value="1"/>
</dbReference>
<evidence type="ECO:0000256" key="3">
    <source>
        <dbReference type="RuleBase" id="RU367104"/>
    </source>
</evidence>
<dbReference type="PANTHER" id="PTHR13312:SF0">
    <property type="entry name" value="UBIQUITIN THIOESTERASE OTU1"/>
    <property type="match status" value="1"/>
</dbReference>
<comment type="subcellular location">
    <subcellularLocation>
        <location evidence="3">Cytoplasm</location>
    </subcellularLocation>
</comment>
<dbReference type="AlphaFoldDB" id="A0A816DHE1"/>
<keyword evidence="9" id="KW-1185">Reference proteome</keyword>
<name>A0A816DHE1_9BILA</name>
<dbReference type="GO" id="GO:0030968">
    <property type="term" value="P:endoplasmic reticulum unfolded protein response"/>
    <property type="evidence" value="ECO:0007669"/>
    <property type="project" value="TreeGrafter"/>
</dbReference>
<dbReference type="EMBL" id="CAJNOK010044843">
    <property type="protein sequence ID" value="CAF1576334.1"/>
    <property type="molecule type" value="Genomic_DNA"/>
</dbReference>
<dbReference type="Proteomes" id="UP000677228">
    <property type="component" value="Unassembled WGS sequence"/>
</dbReference>
<evidence type="ECO:0000313" key="5">
    <source>
        <dbReference type="EMBL" id="CAF1576334.1"/>
    </source>
</evidence>
<evidence type="ECO:0000313" key="8">
    <source>
        <dbReference type="EMBL" id="CAF4534819.1"/>
    </source>
</evidence>
<keyword evidence="3" id="KW-0833">Ubl conjugation pathway</keyword>
<keyword evidence="3" id="KW-0788">Thiol protease</keyword>
<protein>
    <recommendedName>
        <fullName evidence="3">Ubiquitin thioesterase OTU</fullName>
        <ecNumber evidence="3">3.4.19.12</ecNumber>
    </recommendedName>
</protein>
<dbReference type="PROSITE" id="PS50802">
    <property type="entry name" value="OTU"/>
    <property type="match status" value="1"/>
</dbReference>
<dbReference type="GO" id="GO:0005634">
    <property type="term" value="C:nucleus"/>
    <property type="evidence" value="ECO:0007669"/>
    <property type="project" value="TreeGrafter"/>
</dbReference>
<dbReference type="Proteomes" id="UP000663829">
    <property type="component" value="Unassembled WGS sequence"/>
</dbReference>
<comment type="caution">
    <text evidence="6">The sequence shown here is derived from an EMBL/GenBank/DDBJ whole genome shotgun (WGS) entry which is preliminary data.</text>
</comment>
<keyword evidence="2 3" id="KW-0378">Hydrolase</keyword>
<keyword evidence="3" id="KW-0963">Cytoplasm</keyword>
<dbReference type="EMBL" id="CAJOBA010067779">
    <property type="protein sequence ID" value="CAF4373411.1"/>
    <property type="molecule type" value="Genomic_DNA"/>
</dbReference>
<evidence type="ECO:0000256" key="1">
    <source>
        <dbReference type="ARBA" id="ARBA00000707"/>
    </source>
</evidence>
<sequence>MTATTDYSNQGLVFARYSACEEDGSCLFDTIRKIINNGWTTQDYRNLATEELKKKYSSDVEINDRPRHEYWQFITQKGSWGGADELQIFAKHFLIDFRVLILKDARITSVQSFGEDLNNLIGFAYLLYDCDKKHYDPLILLKTDGTLIGTIFENNTSNYIEKILQATFIHRINSTGITPASSCFKLSEIYSSNG</sequence>
<proteinExistence type="predicted"/>
<dbReference type="PANTHER" id="PTHR13312">
    <property type="entry name" value="HIV-INDUCED PROTEIN-7-LIKE PROTEASE"/>
    <property type="match status" value="1"/>
</dbReference>
<gene>
    <name evidence="6" type="ORF">GPM918_LOCUS44472</name>
    <name evidence="5" type="ORF">OVA965_LOCUS40683</name>
    <name evidence="8" type="ORF">SRO942_LOCUS46344</name>
    <name evidence="7" type="ORF">TMI583_LOCUS42164</name>
</gene>
<dbReference type="OrthoDB" id="65596at2759"/>
<evidence type="ECO:0000256" key="2">
    <source>
        <dbReference type="ARBA" id="ARBA00022801"/>
    </source>
</evidence>
<dbReference type="GO" id="GO:0016579">
    <property type="term" value="P:protein deubiquitination"/>
    <property type="evidence" value="ECO:0007669"/>
    <property type="project" value="TreeGrafter"/>
</dbReference>
<dbReference type="EMBL" id="CAJNOQ010044318">
    <property type="protein sequence ID" value="CAF1633042.1"/>
    <property type="molecule type" value="Genomic_DNA"/>
</dbReference>
<dbReference type="EMBL" id="CAJOBC010112356">
    <property type="protein sequence ID" value="CAF4534819.1"/>
    <property type="molecule type" value="Genomic_DNA"/>
</dbReference>
<feature type="domain" description="OTU" evidence="4">
    <location>
        <begin position="15"/>
        <end position="141"/>
    </location>
</feature>
<dbReference type="InterPro" id="IPR003323">
    <property type="entry name" value="OTU_dom"/>
</dbReference>
<dbReference type="GO" id="GO:0005829">
    <property type="term" value="C:cytosol"/>
    <property type="evidence" value="ECO:0007669"/>
    <property type="project" value="TreeGrafter"/>
</dbReference>
<organism evidence="6 9">
    <name type="scientific">Didymodactylos carnosus</name>
    <dbReference type="NCBI Taxonomy" id="1234261"/>
    <lineage>
        <taxon>Eukaryota</taxon>
        <taxon>Metazoa</taxon>
        <taxon>Spiralia</taxon>
        <taxon>Gnathifera</taxon>
        <taxon>Rotifera</taxon>
        <taxon>Eurotatoria</taxon>
        <taxon>Bdelloidea</taxon>
        <taxon>Philodinida</taxon>
        <taxon>Philodinidae</taxon>
        <taxon>Didymodactylos</taxon>
    </lineage>
</organism>
<comment type="function">
    <text evidence="3">Hydrolase that can remove conjugated ubiquitin from proteins and may therefore play an important regulatory role at the level of protein turnover by preventing degradation.</text>
</comment>
<reference evidence="6" key="1">
    <citation type="submission" date="2021-02" db="EMBL/GenBank/DDBJ databases">
        <authorList>
            <person name="Nowell W R."/>
        </authorList>
    </citation>
    <scope>NUCLEOTIDE SEQUENCE</scope>
</reference>
<evidence type="ECO:0000313" key="9">
    <source>
        <dbReference type="Proteomes" id="UP000663829"/>
    </source>
</evidence>
<evidence type="ECO:0000313" key="7">
    <source>
        <dbReference type="EMBL" id="CAF4373411.1"/>
    </source>
</evidence>
<dbReference type="Proteomes" id="UP000681722">
    <property type="component" value="Unassembled WGS sequence"/>
</dbReference>